<reference evidence="1 2" key="1">
    <citation type="submission" date="2017-10" db="EMBL/GenBank/DDBJ databases">
        <title>Comparative genomics in systemic dimorphic fungi from Ajellomycetaceae.</title>
        <authorList>
            <person name="Munoz J.F."/>
            <person name="Mcewen J.G."/>
            <person name="Clay O.K."/>
            <person name="Cuomo C.A."/>
        </authorList>
    </citation>
    <scope>NUCLEOTIDE SEQUENCE [LARGE SCALE GENOMIC DNA]</scope>
    <source>
        <strain evidence="1 2">UAMH4076</strain>
    </source>
</reference>
<dbReference type="InterPro" id="IPR021838">
    <property type="entry name" value="DUF3431"/>
</dbReference>
<dbReference type="VEuPathDB" id="FungiDB:EMCG_04927"/>
<comment type="caution">
    <text evidence="1">The sequence shown here is derived from an EMBL/GenBank/DDBJ whole genome shotgun (WGS) entry which is preliminary data.</text>
</comment>
<dbReference type="EMBL" id="PDND01000624">
    <property type="protein sequence ID" value="PGH28342.1"/>
    <property type="molecule type" value="Genomic_DNA"/>
</dbReference>
<protein>
    <submittedName>
        <fullName evidence="1">Uncharacterized protein</fullName>
    </submittedName>
</protein>
<gene>
    <name evidence="1" type="ORF">GX50_08921</name>
</gene>
<dbReference type="Pfam" id="PF11913">
    <property type="entry name" value="DUF3431"/>
    <property type="match status" value="1"/>
</dbReference>
<proteinExistence type="predicted"/>
<accession>A0A2B7Z5N7</accession>
<evidence type="ECO:0000313" key="2">
    <source>
        <dbReference type="Proteomes" id="UP000226031"/>
    </source>
</evidence>
<name>A0A2B7Z5N7_9EURO</name>
<dbReference type="AlphaFoldDB" id="A0A2B7Z5N7"/>
<keyword evidence="2" id="KW-1185">Reference proteome</keyword>
<dbReference type="PANTHER" id="PTHR37490">
    <property type="entry name" value="EXPRESSED PROTEIN"/>
    <property type="match status" value="1"/>
</dbReference>
<dbReference type="Proteomes" id="UP000226031">
    <property type="component" value="Unassembled WGS sequence"/>
</dbReference>
<organism evidence="1 2">
    <name type="scientific">[Emmonsia] crescens</name>
    <dbReference type="NCBI Taxonomy" id="73230"/>
    <lineage>
        <taxon>Eukaryota</taxon>
        <taxon>Fungi</taxon>
        <taxon>Dikarya</taxon>
        <taxon>Ascomycota</taxon>
        <taxon>Pezizomycotina</taxon>
        <taxon>Eurotiomycetes</taxon>
        <taxon>Eurotiomycetidae</taxon>
        <taxon>Onygenales</taxon>
        <taxon>Ajellomycetaceae</taxon>
        <taxon>Emergomyces</taxon>
    </lineage>
</organism>
<dbReference type="PANTHER" id="PTHR37490:SF2">
    <property type="match status" value="1"/>
</dbReference>
<evidence type="ECO:0000313" key="1">
    <source>
        <dbReference type="EMBL" id="PGH28342.1"/>
    </source>
</evidence>
<sequence>MISYLLILRIPEPVAEVPPSVPPPSELVNSDSRGVPLAIVLGKTKGENSNWTSDMLPEWTPFIYSVDNELGYDLHVPNRGNEAMPYLTFIIDHYHSLPDIVAFMHASRKNWHNQDISEFNDEILRRVNLEFVRKRGYVNLRCRTNPGCEPSSVLPHNPTDVDIAQNDTRAHFADIYATLFALDNVKDVPHVIGGICCAQFLLTRERILQRPLVDYVRMKSWVLTGSQPLKASEVGWVFEKIWHVIFGEEAVL</sequence>
<dbReference type="STRING" id="73230.A0A2B7Z5N7"/>